<dbReference type="PANTHER" id="PTHR14402:SF8">
    <property type="entry name" value="RECEPTOR-TRANSPORTING PROTEIN 4"/>
    <property type="match status" value="1"/>
</dbReference>
<evidence type="ECO:0000256" key="7">
    <source>
        <dbReference type="ARBA" id="ARBA00023136"/>
    </source>
</evidence>
<evidence type="ECO:0000313" key="11">
    <source>
        <dbReference type="Proteomes" id="UP000694871"/>
    </source>
</evidence>
<evidence type="ECO:0000256" key="1">
    <source>
        <dbReference type="ARBA" id="ARBA00004167"/>
    </source>
</evidence>
<keyword evidence="7 9" id="KW-0472">Membrane</keyword>
<dbReference type="GeneID" id="107122238"/>
<dbReference type="SMART" id="SM01328">
    <property type="entry name" value="zf-3CxxC"/>
    <property type="match status" value="1"/>
</dbReference>
<evidence type="ECO:0000256" key="8">
    <source>
        <dbReference type="SAM" id="MobiDB-lite"/>
    </source>
</evidence>
<protein>
    <submittedName>
        <fullName evidence="12">Receptor-transporting protein 2-like</fullName>
    </submittedName>
</protein>
<feature type="domain" description="3CxxC-type" evidence="10">
    <location>
        <begin position="52"/>
        <end position="162"/>
    </location>
</feature>
<comment type="subcellular location">
    <subcellularLocation>
        <location evidence="1">Membrane</location>
        <topology evidence="1">Single-pass membrane protein</topology>
    </subcellularLocation>
</comment>
<proteinExistence type="predicted"/>
<evidence type="ECO:0000256" key="5">
    <source>
        <dbReference type="ARBA" id="ARBA00022833"/>
    </source>
</evidence>
<keyword evidence="4" id="KW-0863">Zinc-finger</keyword>
<evidence type="ECO:0000256" key="9">
    <source>
        <dbReference type="SAM" id="Phobius"/>
    </source>
</evidence>
<keyword evidence="2 9" id="KW-0812">Transmembrane</keyword>
<evidence type="ECO:0000259" key="10">
    <source>
        <dbReference type="SMART" id="SM01328"/>
    </source>
</evidence>
<keyword evidence="11" id="KW-1185">Reference proteome</keyword>
<reference evidence="12" key="1">
    <citation type="submission" date="2025-08" db="UniProtKB">
        <authorList>
            <consortium name="RefSeq"/>
        </authorList>
    </citation>
    <scope>IDENTIFICATION</scope>
</reference>
<evidence type="ECO:0000256" key="6">
    <source>
        <dbReference type="ARBA" id="ARBA00022989"/>
    </source>
</evidence>
<evidence type="ECO:0000256" key="3">
    <source>
        <dbReference type="ARBA" id="ARBA00022723"/>
    </source>
</evidence>
<evidence type="ECO:0000256" key="2">
    <source>
        <dbReference type="ARBA" id="ARBA00022692"/>
    </source>
</evidence>
<dbReference type="Proteomes" id="UP000694871">
    <property type="component" value="Unplaced"/>
</dbReference>
<keyword evidence="5" id="KW-0862">Zinc</keyword>
<keyword evidence="6 9" id="KW-1133">Transmembrane helix</keyword>
<gene>
    <name evidence="12" type="primary">LOC107122238</name>
</gene>
<evidence type="ECO:0000256" key="4">
    <source>
        <dbReference type="ARBA" id="ARBA00022771"/>
    </source>
</evidence>
<dbReference type="InterPro" id="IPR027377">
    <property type="entry name" value="ZAR1/RTP1-5-like_Znf-3CxxC"/>
</dbReference>
<feature type="transmembrane region" description="Helical" evidence="9">
    <location>
        <begin position="229"/>
        <end position="245"/>
    </location>
</feature>
<feature type="compositionally biased region" description="Polar residues" evidence="8">
    <location>
        <begin position="211"/>
        <end position="220"/>
    </location>
</feature>
<keyword evidence="3" id="KW-0479">Metal-binding</keyword>
<dbReference type="Pfam" id="PF13695">
    <property type="entry name" value="Zn_ribbon_3CxxC"/>
    <property type="match status" value="1"/>
</dbReference>
<sequence>MNMEKLKMDDWRRIFQGQIRVVKPNHSWSLKRDQQLVFNGVESGWIQVLQEHAHASFTCSQCHHWWSSHQVVILFRMRWDQLQCHGCVWMKVFRQQCDNCFPNKYEEPQFTEMDVGNVIRHLILDIREKCYRERVDRSELLEVVLGHTGPHRPRHCEACKLGIHKWHHRGSKGILGRPIAKFTNGIIGVLKHDGKAQSLGHSRNTEETKTRAQPSIDSTQPSSPCVDCLWISVIFILMITAYLIWQNSG</sequence>
<dbReference type="InterPro" id="IPR026096">
    <property type="entry name" value="R-trans_p"/>
</dbReference>
<organism evidence="11 12">
    <name type="scientific">Gekko japonicus</name>
    <name type="common">Schlegel's Japanese gecko</name>
    <dbReference type="NCBI Taxonomy" id="146911"/>
    <lineage>
        <taxon>Eukaryota</taxon>
        <taxon>Metazoa</taxon>
        <taxon>Chordata</taxon>
        <taxon>Craniata</taxon>
        <taxon>Vertebrata</taxon>
        <taxon>Euteleostomi</taxon>
        <taxon>Lepidosauria</taxon>
        <taxon>Squamata</taxon>
        <taxon>Bifurcata</taxon>
        <taxon>Gekkota</taxon>
        <taxon>Gekkonidae</taxon>
        <taxon>Gekkoninae</taxon>
        <taxon>Gekko</taxon>
    </lineage>
</organism>
<evidence type="ECO:0000313" key="12">
    <source>
        <dbReference type="RefSeq" id="XP_015280759.1"/>
    </source>
</evidence>
<dbReference type="PANTHER" id="PTHR14402">
    <property type="entry name" value="RECEPTOR TRANSPORTING PROTEIN"/>
    <property type="match status" value="1"/>
</dbReference>
<accession>A0ABM1L472</accession>
<name>A0ABM1L472_GEKJA</name>
<feature type="region of interest" description="Disordered" evidence="8">
    <location>
        <begin position="197"/>
        <end position="220"/>
    </location>
</feature>
<dbReference type="RefSeq" id="XP_015280759.1">
    <property type="nucleotide sequence ID" value="XM_015425273.1"/>
</dbReference>